<proteinExistence type="inferred from homology"/>
<keyword evidence="2" id="KW-0812">Transmembrane</keyword>
<reference evidence="3 4" key="1">
    <citation type="submission" date="2013-05" db="EMBL/GenBank/DDBJ databases">
        <title>Draft genome of the parasitic nematode Anyclostoma ceylanicum.</title>
        <authorList>
            <person name="Mitreva M."/>
        </authorList>
    </citation>
    <scope>NUCLEOTIDE SEQUENCE [LARGE SCALE GENOMIC DNA]</scope>
</reference>
<dbReference type="GO" id="GO:0007606">
    <property type="term" value="P:sensory perception of chemical stimulus"/>
    <property type="evidence" value="ECO:0007669"/>
    <property type="project" value="InterPro"/>
</dbReference>
<accession>A0A0D6M805</accession>
<feature type="transmembrane region" description="Helical" evidence="2">
    <location>
        <begin position="75"/>
        <end position="98"/>
    </location>
</feature>
<keyword evidence="2" id="KW-1133">Transmembrane helix</keyword>
<dbReference type="GO" id="GO:0016020">
    <property type="term" value="C:membrane"/>
    <property type="evidence" value="ECO:0007669"/>
    <property type="project" value="InterPro"/>
</dbReference>
<feature type="transmembrane region" description="Helical" evidence="2">
    <location>
        <begin position="239"/>
        <end position="260"/>
    </location>
</feature>
<dbReference type="AlphaFoldDB" id="A0A0D6M805"/>
<dbReference type="InterPro" id="IPR052854">
    <property type="entry name" value="Serpentine_rcpt_epsilon"/>
</dbReference>
<keyword evidence="3" id="KW-0675">Receptor</keyword>
<feature type="transmembrane region" description="Helical" evidence="2">
    <location>
        <begin position="180"/>
        <end position="197"/>
    </location>
</feature>
<organism evidence="3 4">
    <name type="scientific">Ancylostoma ceylanicum</name>
    <dbReference type="NCBI Taxonomy" id="53326"/>
    <lineage>
        <taxon>Eukaryota</taxon>
        <taxon>Metazoa</taxon>
        <taxon>Ecdysozoa</taxon>
        <taxon>Nematoda</taxon>
        <taxon>Chromadorea</taxon>
        <taxon>Rhabditida</taxon>
        <taxon>Rhabditina</taxon>
        <taxon>Rhabditomorpha</taxon>
        <taxon>Strongyloidea</taxon>
        <taxon>Ancylostomatidae</taxon>
        <taxon>Ancylostomatinae</taxon>
        <taxon>Ancylostoma</taxon>
    </lineage>
</organism>
<feature type="transmembrane region" description="Helical" evidence="2">
    <location>
        <begin position="272"/>
        <end position="294"/>
    </location>
</feature>
<dbReference type="PANTHER" id="PTHR47518">
    <property type="entry name" value="SERPENTINE RECEPTOR CLASS EPSILON-13-RELATED"/>
    <property type="match status" value="1"/>
</dbReference>
<sequence length="351" mass="41282">MRNVTKKNNEHEFEIQMPYMTYFNRTDAELHGYWHVSVAFMVAEIVLLIFSNLIYYVVLYLMIKTMWHQTNMRNIWALCVIQYLVSTIDRAIQVGLVLFGAQDQGNDPSIYFLCTSYIRSFCIFIIFFSLSAIVLERCFATYFLEDYEKKQRPYLGFIIITMMLCVAFICSYTFHRETPTYGHFAAVMVVNTVAILVNKINDNINKRYYYDTMNNNITKRSYSLGERYQIAENIKVCKFVIHTVLCIGLLNMVSAVSLIVDNFEVSALVKNVAVFTFNYSALIYGFIIIVVIYWHNEGWQAELRELTKRWSADRTTHPEFISVKSTLGNETHVEQLQHTRHYFDMLKRDWA</sequence>
<keyword evidence="2" id="KW-0472">Membrane</keyword>
<feature type="transmembrane region" description="Helical" evidence="2">
    <location>
        <begin position="110"/>
        <end position="134"/>
    </location>
</feature>
<evidence type="ECO:0000256" key="2">
    <source>
        <dbReference type="SAM" id="Phobius"/>
    </source>
</evidence>
<dbReference type="Proteomes" id="UP000054495">
    <property type="component" value="Unassembled WGS sequence"/>
</dbReference>
<feature type="transmembrane region" description="Helical" evidence="2">
    <location>
        <begin position="33"/>
        <end position="63"/>
    </location>
</feature>
<evidence type="ECO:0000313" key="4">
    <source>
        <dbReference type="Proteomes" id="UP000054495"/>
    </source>
</evidence>
<dbReference type="InterPro" id="IPR004151">
    <property type="entry name" value="7TM_GPCR_serpentine_rcpt_Sre"/>
</dbReference>
<keyword evidence="4" id="KW-1185">Reference proteome</keyword>
<protein>
    <submittedName>
        <fullName evidence="3">Sre G protein-coupled chemoreceptor</fullName>
    </submittedName>
</protein>
<comment type="similarity">
    <text evidence="1">Belongs to the nematode receptor-like protein sre family.</text>
</comment>
<feature type="transmembrane region" description="Helical" evidence="2">
    <location>
        <begin position="154"/>
        <end position="174"/>
    </location>
</feature>
<dbReference type="Pfam" id="PF03125">
    <property type="entry name" value="Sre"/>
    <property type="match status" value="1"/>
</dbReference>
<evidence type="ECO:0000313" key="3">
    <source>
        <dbReference type="EMBL" id="EPB76002.1"/>
    </source>
</evidence>
<dbReference type="PANTHER" id="PTHR47518:SF11">
    <property type="entry name" value="SERPENTINE RECEPTOR, CLASS E (EPSILON)-RELATED"/>
    <property type="match status" value="1"/>
</dbReference>
<name>A0A0D6M805_9BILA</name>
<dbReference type="EMBL" id="KE124879">
    <property type="protein sequence ID" value="EPB76002.1"/>
    <property type="molecule type" value="Genomic_DNA"/>
</dbReference>
<gene>
    <name evidence="3" type="ORF">ANCCEY_04923</name>
</gene>
<evidence type="ECO:0000256" key="1">
    <source>
        <dbReference type="ARBA" id="ARBA00006803"/>
    </source>
</evidence>